<name>A0A7J7MDW7_9MAGN</name>
<sequence length="334" mass="37666">MGEKFSVAHSFPSYLGFQWMPPTNFEVEPWKEEYCVDLDSPNKVDYGDEEGEDWLEREALANLVAITKMKMKRKSIKGVYSSQTIEDAANFLFHFSGHLCMRERVAFLCRLASVAKEESFGRSGLMALSVCIASSAGGRSQMCKVALDDMVQMGSTGKSFHPNSKSDLLDILRLLIESSKQHFNQNYRLRVCEKVVEAAASVMCASDVPLETLMHFFATMPREFTDYRGRWRMDVMWNTKEQTTCKWIKPQEGIFALDTDGSLTATGGYGAILRDYLCIPIIACTGRGAAKSVIIHELQAIYHGHQLALKFIITKRKVNCDCKCSCNYFETVPT</sequence>
<dbReference type="OrthoDB" id="241340at2759"/>
<dbReference type="Proteomes" id="UP000541444">
    <property type="component" value="Unassembled WGS sequence"/>
</dbReference>
<gene>
    <name evidence="1" type="ORF">GIB67_021607</name>
</gene>
<dbReference type="AlphaFoldDB" id="A0A7J7MDW7"/>
<evidence type="ECO:0000313" key="2">
    <source>
        <dbReference type="Proteomes" id="UP000541444"/>
    </source>
</evidence>
<proteinExistence type="predicted"/>
<protein>
    <submittedName>
        <fullName evidence="1">Uncharacterized protein</fullName>
    </submittedName>
</protein>
<accession>A0A7J7MDW7</accession>
<dbReference type="PANTHER" id="PTHR12029:SF11">
    <property type="entry name" value="METHYLTRANSFERASE TARBP1-RELATED"/>
    <property type="match status" value="1"/>
</dbReference>
<dbReference type="GO" id="GO:0030488">
    <property type="term" value="P:tRNA methylation"/>
    <property type="evidence" value="ECO:0007669"/>
    <property type="project" value="TreeGrafter"/>
</dbReference>
<organism evidence="1 2">
    <name type="scientific">Kingdonia uniflora</name>
    <dbReference type="NCBI Taxonomy" id="39325"/>
    <lineage>
        <taxon>Eukaryota</taxon>
        <taxon>Viridiplantae</taxon>
        <taxon>Streptophyta</taxon>
        <taxon>Embryophyta</taxon>
        <taxon>Tracheophyta</taxon>
        <taxon>Spermatophyta</taxon>
        <taxon>Magnoliopsida</taxon>
        <taxon>Ranunculales</taxon>
        <taxon>Circaeasteraceae</taxon>
        <taxon>Kingdonia</taxon>
    </lineage>
</organism>
<comment type="caution">
    <text evidence="1">The sequence shown here is derived from an EMBL/GenBank/DDBJ whole genome shotgun (WGS) entry which is preliminary data.</text>
</comment>
<reference evidence="1 2" key="1">
    <citation type="journal article" date="2020" name="IScience">
        <title>Genome Sequencing of the Endangered Kingdonia uniflora (Circaeasteraceae, Ranunculales) Reveals Potential Mechanisms of Evolutionary Specialization.</title>
        <authorList>
            <person name="Sun Y."/>
            <person name="Deng T."/>
            <person name="Zhang A."/>
            <person name="Moore M.J."/>
            <person name="Landis J.B."/>
            <person name="Lin N."/>
            <person name="Zhang H."/>
            <person name="Zhang X."/>
            <person name="Huang J."/>
            <person name="Zhang X."/>
            <person name="Sun H."/>
            <person name="Wang H."/>
        </authorList>
    </citation>
    <scope>NUCLEOTIDE SEQUENCE [LARGE SCALE GENOMIC DNA]</scope>
    <source>
        <strain evidence="1">TB1705</strain>
        <tissue evidence="1">Leaf</tissue>
    </source>
</reference>
<evidence type="ECO:0000313" key="1">
    <source>
        <dbReference type="EMBL" id="KAF6153002.1"/>
    </source>
</evidence>
<dbReference type="EMBL" id="JACGCM010001588">
    <property type="protein sequence ID" value="KAF6153002.1"/>
    <property type="molecule type" value="Genomic_DNA"/>
</dbReference>
<dbReference type="GO" id="GO:0016423">
    <property type="term" value="F:tRNA (guanine) methyltransferase activity"/>
    <property type="evidence" value="ECO:0007669"/>
    <property type="project" value="TreeGrafter"/>
</dbReference>
<dbReference type="PANTHER" id="PTHR12029">
    <property type="entry name" value="RNA METHYLTRANSFERASE"/>
    <property type="match status" value="1"/>
</dbReference>
<dbReference type="InterPro" id="IPR045330">
    <property type="entry name" value="TRM3/TARBP1"/>
</dbReference>
<keyword evidence="2" id="KW-1185">Reference proteome</keyword>